<evidence type="ECO:0000256" key="1">
    <source>
        <dbReference type="ARBA" id="ARBA00022679"/>
    </source>
</evidence>
<sequence>MTNPGEIKLISGANSRKLMEAIADYLKIEPCAYEVTRFKDGEIRVQIKESVRGHDVFIIQSTEPPADNLLELLLLVDAAKRASAKRITAVIPYFGYARQDRKDQPRVPISAKLVANLIQVAGTSRVLTLDLHADQIQGFFDIPVDNLYATPVFKEYFNNLDPSMDIVVAPDVGATKRARAVARRLGDVPIALIDKRRPEPNKAEVMNIVGDVKGKRCLIVDDIIDTGNTLVEAARALLSSGASEVKAVATHALFSDNCVEKLENSDLSEVVVTDSIPRAYHVKSNKIKILSVAPLIGDAIRRIHEEQSVSSLFI</sequence>
<dbReference type="Gene3D" id="3.40.50.2020">
    <property type="match status" value="2"/>
</dbReference>
<dbReference type="GO" id="GO:0005737">
    <property type="term" value="C:cytoplasm"/>
    <property type="evidence" value="ECO:0007669"/>
    <property type="project" value="UniProtKB-SubCell"/>
</dbReference>
<dbReference type="GO" id="GO:0000287">
    <property type="term" value="F:magnesium ion binding"/>
    <property type="evidence" value="ECO:0007669"/>
    <property type="project" value="UniProtKB-UniRule"/>
</dbReference>
<dbReference type="PANTHER" id="PTHR10210">
    <property type="entry name" value="RIBOSE-PHOSPHATE DIPHOSPHOKINASE FAMILY MEMBER"/>
    <property type="match status" value="1"/>
</dbReference>
<evidence type="ECO:0000259" key="10">
    <source>
        <dbReference type="Pfam" id="PF13793"/>
    </source>
</evidence>
<feature type="binding site" evidence="9">
    <location>
        <begin position="98"/>
        <end position="99"/>
    </location>
    <ligand>
        <name>ATP</name>
        <dbReference type="ChEBI" id="CHEBI:30616"/>
    </ligand>
</feature>
<comment type="caution">
    <text evidence="11">The sequence shown here is derived from an EMBL/GenBank/DDBJ whole genome shotgun (WGS) entry which is preliminary data.</text>
</comment>
<dbReference type="EC" id="2.7.6.1" evidence="9"/>
<proteinExistence type="inferred from homology"/>
<dbReference type="CDD" id="cd06223">
    <property type="entry name" value="PRTases_typeI"/>
    <property type="match status" value="1"/>
</dbReference>
<dbReference type="GO" id="GO:0006164">
    <property type="term" value="P:purine nucleotide biosynthetic process"/>
    <property type="evidence" value="ECO:0007669"/>
    <property type="project" value="TreeGrafter"/>
</dbReference>
<feature type="binding site" evidence="9">
    <location>
        <position position="197"/>
    </location>
    <ligand>
        <name>D-ribose 5-phosphate</name>
        <dbReference type="ChEBI" id="CHEBI:78346"/>
    </ligand>
</feature>
<keyword evidence="2 9" id="KW-0479">Metal-binding</keyword>
<dbReference type="GO" id="GO:0002189">
    <property type="term" value="C:ribose phosphate diphosphokinase complex"/>
    <property type="evidence" value="ECO:0007669"/>
    <property type="project" value="TreeGrafter"/>
</dbReference>
<name>A0A7V3NUT9_UNCW3</name>
<comment type="function">
    <text evidence="9">Involved in the biosynthesis of the central metabolite phospho-alpha-D-ribosyl-1-pyrophosphate (PRPP) via the transfer of pyrophosphoryl group from ATP to 1-hydroxyl of ribose-5-phosphate (Rib-5-P).</text>
</comment>
<comment type="catalytic activity">
    <reaction evidence="8 9">
        <text>D-ribose 5-phosphate + ATP = 5-phospho-alpha-D-ribose 1-diphosphate + AMP + H(+)</text>
        <dbReference type="Rhea" id="RHEA:15609"/>
        <dbReference type="ChEBI" id="CHEBI:15378"/>
        <dbReference type="ChEBI" id="CHEBI:30616"/>
        <dbReference type="ChEBI" id="CHEBI:58017"/>
        <dbReference type="ChEBI" id="CHEBI:78346"/>
        <dbReference type="ChEBI" id="CHEBI:456215"/>
        <dbReference type="EC" id="2.7.6.1"/>
    </reaction>
</comment>
<feature type="binding site" evidence="9">
    <location>
        <begin position="40"/>
        <end position="42"/>
    </location>
    <ligand>
        <name>ATP</name>
        <dbReference type="ChEBI" id="CHEBI:30616"/>
    </ligand>
</feature>
<evidence type="ECO:0000256" key="9">
    <source>
        <dbReference type="HAMAP-Rule" id="MF_00583"/>
    </source>
</evidence>
<protein>
    <recommendedName>
        <fullName evidence="9">Ribose-phosphate pyrophosphokinase</fullName>
        <shortName evidence="9">RPPK</shortName>
        <ecNumber evidence="9">2.7.6.1</ecNumber>
    </recommendedName>
    <alternativeName>
        <fullName evidence="9">5-phospho-D-ribosyl alpha-1-diphosphate synthase</fullName>
    </alternativeName>
    <alternativeName>
        <fullName evidence="9">Phosphoribosyl diphosphate synthase</fullName>
    </alternativeName>
    <alternativeName>
        <fullName evidence="9">Phosphoribosyl pyrophosphate synthase</fullName>
        <shortName evidence="9">P-Rib-PP synthase</shortName>
        <shortName evidence="9">PRPP synthase</shortName>
        <shortName evidence="9">PRPPase</shortName>
    </alternativeName>
</protein>
<dbReference type="HAMAP" id="MF_00583_B">
    <property type="entry name" value="RibP_PPkinase_B"/>
    <property type="match status" value="1"/>
</dbReference>
<dbReference type="SMART" id="SM01400">
    <property type="entry name" value="Pribosyltran_N"/>
    <property type="match status" value="1"/>
</dbReference>
<keyword evidence="9" id="KW-0963">Cytoplasm</keyword>
<dbReference type="PROSITE" id="PS00114">
    <property type="entry name" value="PRPP_SYNTHASE"/>
    <property type="match status" value="1"/>
</dbReference>
<dbReference type="Pfam" id="PF13793">
    <property type="entry name" value="Pribosyltran_N"/>
    <property type="match status" value="1"/>
</dbReference>
<dbReference type="FunFam" id="3.40.50.2020:FF:000002">
    <property type="entry name" value="Ribose-phosphate pyrophosphokinase"/>
    <property type="match status" value="1"/>
</dbReference>
<dbReference type="NCBIfam" id="NF002320">
    <property type="entry name" value="PRK01259.1"/>
    <property type="match status" value="1"/>
</dbReference>
<comment type="subunit">
    <text evidence="9">Homohexamer.</text>
</comment>
<evidence type="ECO:0000256" key="2">
    <source>
        <dbReference type="ARBA" id="ARBA00022723"/>
    </source>
</evidence>
<accession>A0A7V3NUT9</accession>
<evidence type="ECO:0000313" key="11">
    <source>
        <dbReference type="EMBL" id="HGB35516.1"/>
    </source>
</evidence>
<reference evidence="11" key="1">
    <citation type="journal article" date="2020" name="mSystems">
        <title>Genome- and Community-Level Interaction Insights into Carbon Utilization and Element Cycling Functions of Hydrothermarchaeota in Hydrothermal Sediment.</title>
        <authorList>
            <person name="Zhou Z."/>
            <person name="Liu Y."/>
            <person name="Xu W."/>
            <person name="Pan J."/>
            <person name="Luo Z.H."/>
            <person name="Li M."/>
        </authorList>
    </citation>
    <scope>NUCLEOTIDE SEQUENCE [LARGE SCALE GENOMIC DNA]</scope>
    <source>
        <strain evidence="11">SpSt-754</strain>
    </source>
</reference>
<dbReference type="PANTHER" id="PTHR10210:SF41">
    <property type="entry name" value="RIBOSE-PHOSPHATE PYROPHOSPHOKINASE 1, CHLOROPLASTIC"/>
    <property type="match status" value="1"/>
</dbReference>
<dbReference type="InterPro" id="IPR005946">
    <property type="entry name" value="Rib-P_diPkinase"/>
</dbReference>
<evidence type="ECO:0000256" key="3">
    <source>
        <dbReference type="ARBA" id="ARBA00022727"/>
    </source>
</evidence>
<dbReference type="UniPathway" id="UPA00087">
    <property type="reaction ID" value="UER00172"/>
</dbReference>
<comment type="subcellular location">
    <subcellularLocation>
        <location evidence="9">Cytoplasm</location>
    </subcellularLocation>
</comment>
<feature type="binding site" evidence="9">
    <location>
        <begin position="225"/>
        <end position="229"/>
    </location>
    <ligand>
        <name>D-ribose 5-phosphate</name>
        <dbReference type="ChEBI" id="CHEBI:78346"/>
    </ligand>
</feature>
<feature type="active site" evidence="9">
    <location>
        <position position="195"/>
    </location>
</feature>
<dbReference type="InterPro" id="IPR029057">
    <property type="entry name" value="PRTase-like"/>
</dbReference>
<dbReference type="EMBL" id="DTGD01000050">
    <property type="protein sequence ID" value="HGB35516.1"/>
    <property type="molecule type" value="Genomic_DNA"/>
</dbReference>
<dbReference type="GO" id="GO:0009156">
    <property type="term" value="P:ribonucleoside monophosphate biosynthetic process"/>
    <property type="evidence" value="ECO:0007669"/>
    <property type="project" value="InterPro"/>
</dbReference>
<feature type="binding site" evidence="9">
    <location>
        <position position="221"/>
    </location>
    <ligand>
        <name>D-ribose 5-phosphate</name>
        <dbReference type="ChEBI" id="CHEBI:78346"/>
    </ligand>
</feature>
<dbReference type="FunFam" id="3.40.50.2020:FF:000014">
    <property type="entry name" value="Ribose-phosphate pyrophosphokinase 1"/>
    <property type="match status" value="1"/>
</dbReference>
<evidence type="ECO:0000256" key="8">
    <source>
        <dbReference type="ARBA" id="ARBA00049535"/>
    </source>
</evidence>
<keyword evidence="1 9" id="KW-0808">Transferase</keyword>
<gene>
    <name evidence="9" type="primary">prs</name>
    <name evidence="11" type="ORF">ENV38_01250</name>
</gene>
<evidence type="ECO:0000256" key="7">
    <source>
        <dbReference type="ARBA" id="ARBA00022842"/>
    </source>
</evidence>
<dbReference type="InterPro" id="IPR029099">
    <property type="entry name" value="Pribosyltran_N"/>
</dbReference>
<keyword evidence="4 9" id="KW-0547">Nucleotide-binding</keyword>
<dbReference type="GO" id="GO:0006015">
    <property type="term" value="P:5-phosphoribose 1-diphosphate biosynthetic process"/>
    <property type="evidence" value="ECO:0007669"/>
    <property type="project" value="UniProtKB-UniRule"/>
</dbReference>
<keyword evidence="7 9" id="KW-0460">Magnesium</keyword>
<keyword evidence="6 9" id="KW-0067">ATP-binding</keyword>
<dbReference type="GO" id="GO:0005524">
    <property type="term" value="F:ATP binding"/>
    <property type="evidence" value="ECO:0007669"/>
    <property type="project" value="UniProtKB-KW"/>
</dbReference>
<keyword evidence="3 9" id="KW-0545">Nucleotide biosynthesis</keyword>
<dbReference type="NCBIfam" id="TIGR01251">
    <property type="entry name" value="ribP_PPkin"/>
    <property type="match status" value="1"/>
</dbReference>
<comment type="similarity">
    <text evidence="9">Belongs to the ribose-phosphate pyrophosphokinase family. Class I subfamily.</text>
</comment>
<dbReference type="SUPFAM" id="SSF53271">
    <property type="entry name" value="PRTase-like"/>
    <property type="match status" value="1"/>
</dbReference>
<dbReference type="InterPro" id="IPR037515">
    <property type="entry name" value="Rib-P_diPkinase_bac"/>
</dbReference>
<comment type="pathway">
    <text evidence="9">Metabolic intermediate biosynthesis; 5-phospho-alpha-D-ribose 1-diphosphate biosynthesis; 5-phospho-alpha-D-ribose 1-diphosphate from D-ribose 5-phosphate (route I): step 1/1.</text>
</comment>
<feature type="binding site" evidence="9">
    <location>
        <position position="132"/>
    </location>
    <ligand>
        <name>Mg(2+)</name>
        <dbReference type="ChEBI" id="CHEBI:18420"/>
    </ligand>
</feature>
<organism evidence="11">
    <name type="scientific">candidate division WOR-3 bacterium</name>
    <dbReference type="NCBI Taxonomy" id="2052148"/>
    <lineage>
        <taxon>Bacteria</taxon>
        <taxon>Bacteria division WOR-3</taxon>
    </lineage>
</organism>
<comment type="cofactor">
    <cofactor evidence="9">
        <name>Mg(2+)</name>
        <dbReference type="ChEBI" id="CHEBI:18420"/>
    </cofactor>
    <text evidence="9">Binds 2 Mg(2+) ions per subunit.</text>
</comment>
<dbReference type="InterPro" id="IPR000842">
    <property type="entry name" value="PRib_PP_synth_CS"/>
</dbReference>
<dbReference type="AlphaFoldDB" id="A0A7V3NUT9"/>
<keyword evidence="5 9" id="KW-0418">Kinase</keyword>
<evidence type="ECO:0000256" key="6">
    <source>
        <dbReference type="ARBA" id="ARBA00022840"/>
    </source>
</evidence>
<dbReference type="Pfam" id="PF14572">
    <property type="entry name" value="Pribosyl_synth"/>
    <property type="match status" value="1"/>
</dbReference>
<evidence type="ECO:0000256" key="4">
    <source>
        <dbReference type="ARBA" id="ARBA00022741"/>
    </source>
</evidence>
<dbReference type="InterPro" id="IPR000836">
    <property type="entry name" value="PRTase_dom"/>
</dbReference>
<feature type="binding site" evidence="9">
    <location>
        <position position="171"/>
    </location>
    <ligand>
        <name>Mg(2+)</name>
        <dbReference type="ChEBI" id="CHEBI:18420"/>
    </ligand>
</feature>
<dbReference type="GO" id="GO:0016301">
    <property type="term" value="F:kinase activity"/>
    <property type="evidence" value="ECO:0007669"/>
    <property type="project" value="UniProtKB-KW"/>
</dbReference>
<dbReference type="GO" id="GO:0004749">
    <property type="term" value="F:ribose phosphate diphosphokinase activity"/>
    <property type="evidence" value="ECO:0007669"/>
    <property type="project" value="UniProtKB-UniRule"/>
</dbReference>
<evidence type="ECO:0000256" key="5">
    <source>
        <dbReference type="ARBA" id="ARBA00022777"/>
    </source>
</evidence>
<feature type="domain" description="Ribose-phosphate pyrophosphokinase N-terminal" evidence="10">
    <location>
        <begin position="7"/>
        <end position="122"/>
    </location>
</feature>